<dbReference type="PROSITE" id="PS00678">
    <property type="entry name" value="WD_REPEATS_1"/>
    <property type="match status" value="1"/>
</dbReference>
<dbReference type="PROSITE" id="PS50082">
    <property type="entry name" value="WD_REPEATS_2"/>
    <property type="match status" value="4"/>
</dbReference>
<protein>
    <recommendedName>
        <fullName evidence="5">Anaphase-promoting complex subunit 4 WD40 domain-containing protein</fullName>
    </recommendedName>
</protein>
<evidence type="ECO:0000256" key="2">
    <source>
        <dbReference type="ARBA" id="ARBA00022737"/>
    </source>
</evidence>
<dbReference type="InterPro" id="IPR001680">
    <property type="entry name" value="WD40_rpt"/>
</dbReference>
<dbReference type="PANTHER" id="PTHR44090">
    <property type="entry name" value="WD REPEAT-CONTAINING PROTEIN 61"/>
    <property type="match status" value="1"/>
</dbReference>
<dbReference type="PANTHER" id="PTHR44090:SF1">
    <property type="entry name" value="SUPERKILLER COMPLEX PROTEIN 8"/>
    <property type="match status" value="1"/>
</dbReference>
<dbReference type="Gene3D" id="2.130.10.10">
    <property type="entry name" value="YVTN repeat-like/Quinoprotein amine dehydrogenase"/>
    <property type="match status" value="1"/>
</dbReference>
<feature type="repeat" description="WD" evidence="3">
    <location>
        <begin position="250"/>
        <end position="291"/>
    </location>
</feature>
<evidence type="ECO:0000256" key="1">
    <source>
        <dbReference type="ARBA" id="ARBA00022574"/>
    </source>
</evidence>
<dbReference type="PROSITE" id="PS50294">
    <property type="entry name" value="WD_REPEATS_REGION"/>
    <property type="match status" value="3"/>
</dbReference>
<dbReference type="GO" id="GO:0016593">
    <property type="term" value="C:Cdc73/Paf1 complex"/>
    <property type="evidence" value="ECO:0007669"/>
    <property type="project" value="TreeGrafter"/>
</dbReference>
<proteinExistence type="predicted"/>
<dbReference type="CDD" id="cd00200">
    <property type="entry name" value="WD40"/>
    <property type="match status" value="1"/>
</dbReference>
<feature type="repeat" description="WD" evidence="3">
    <location>
        <begin position="20"/>
        <end position="60"/>
    </location>
</feature>
<evidence type="ECO:0000256" key="3">
    <source>
        <dbReference type="PROSITE-ProRule" id="PRU00221"/>
    </source>
</evidence>
<keyword evidence="1 3" id="KW-0853">WD repeat</keyword>
<keyword evidence="2" id="KW-0677">Repeat</keyword>
<dbReference type="InterPro" id="IPR036322">
    <property type="entry name" value="WD40_repeat_dom_sf"/>
</dbReference>
<dbReference type="InterPro" id="IPR020472">
    <property type="entry name" value="WD40_PAC1"/>
</dbReference>
<feature type="repeat" description="WD" evidence="3">
    <location>
        <begin position="208"/>
        <end position="249"/>
    </location>
</feature>
<dbReference type="PRINTS" id="PR00320">
    <property type="entry name" value="GPROTEINBRPT"/>
</dbReference>
<dbReference type="InterPro" id="IPR051510">
    <property type="entry name" value="SKI8"/>
</dbReference>
<dbReference type="SUPFAM" id="SSF50978">
    <property type="entry name" value="WD40 repeat-like"/>
    <property type="match status" value="1"/>
</dbReference>
<evidence type="ECO:0000313" key="4">
    <source>
        <dbReference type="EMBL" id="CAD9673096.1"/>
    </source>
</evidence>
<accession>A0A7S2RK09</accession>
<organism evidence="4">
    <name type="scientific">Rhizochromulina marina</name>
    <dbReference type="NCBI Taxonomy" id="1034831"/>
    <lineage>
        <taxon>Eukaryota</taxon>
        <taxon>Sar</taxon>
        <taxon>Stramenopiles</taxon>
        <taxon>Ochrophyta</taxon>
        <taxon>Dictyochophyceae</taxon>
        <taxon>Rhizochromulinales</taxon>
        <taxon>Rhizochromulina</taxon>
    </lineage>
</organism>
<name>A0A7S2RK09_9STRA</name>
<dbReference type="InterPro" id="IPR019775">
    <property type="entry name" value="WD40_repeat_CS"/>
</dbReference>
<evidence type="ECO:0008006" key="5">
    <source>
        <dbReference type="Google" id="ProtNLM"/>
    </source>
</evidence>
<dbReference type="AlphaFoldDB" id="A0A7S2RK09"/>
<feature type="repeat" description="WD" evidence="3">
    <location>
        <begin position="68"/>
        <end position="101"/>
    </location>
</feature>
<dbReference type="SMART" id="SM00320">
    <property type="entry name" value="WD40"/>
    <property type="match status" value="7"/>
</dbReference>
<dbReference type="Pfam" id="PF00400">
    <property type="entry name" value="WD40"/>
    <property type="match status" value="5"/>
</dbReference>
<dbReference type="EMBL" id="HBHJ01008156">
    <property type="protein sequence ID" value="CAD9673096.1"/>
    <property type="molecule type" value="Transcribed_RNA"/>
</dbReference>
<sequence length="332" mass="35821">MEAAAEGAAVAGFEPGQHLPEAHEDGVWALAWTSRDQLISGSVDETVKVWSAAEGQGERGTLEKTCSFDGHHLGIISAVPSSTGEWLVTSALDHFIRIWSLLTPSTPVRKLAPAPLESWSLALDKSDTLLATGTQKGAVHVWNVESGNLQCALKPDAPREHFILSVAFDESSTPADGQVHVAAGGDDGSVALYDLESQKMLYRIAESSKAHALPVRGLAFLRDGNMLATGSDDSRIHLYDTRSQNLIATFSEHRSWILDLAVSPDGDFIASGSSDRFAKVWDIRMGECVFTSPQMEDQVWSVAWNKDGSTLAAGVDDGSIQIFHRKPAEREA</sequence>
<reference evidence="4" key="1">
    <citation type="submission" date="2021-01" db="EMBL/GenBank/DDBJ databases">
        <authorList>
            <person name="Corre E."/>
            <person name="Pelletier E."/>
            <person name="Niang G."/>
            <person name="Scheremetjew M."/>
            <person name="Finn R."/>
            <person name="Kale V."/>
            <person name="Holt S."/>
            <person name="Cochrane G."/>
            <person name="Meng A."/>
            <person name="Brown T."/>
            <person name="Cohen L."/>
        </authorList>
    </citation>
    <scope>NUCLEOTIDE SEQUENCE</scope>
    <source>
        <strain evidence="4">CCMP1243</strain>
    </source>
</reference>
<gene>
    <name evidence="4" type="ORF">RMAR1173_LOCUS5268</name>
</gene>
<dbReference type="InterPro" id="IPR015943">
    <property type="entry name" value="WD40/YVTN_repeat-like_dom_sf"/>
</dbReference>